<evidence type="ECO:0000256" key="3">
    <source>
        <dbReference type="ARBA" id="ARBA00022741"/>
    </source>
</evidence>
<dbReference type="GO" id="GO:0005524">
    <property type="term" value="F:ATP binding"/>
    <property type="evidence" value="ECO:0007669"/>
    <property type="project" value="UniProtKB-KW"/>
</dbReference>
<sequence length="82" mass="8614">MAAHPTRGIDVGAQAAVWDAIRDARGQGLALLLVSADLEELLGLSDTVLVMLRGRIVAKLDPAKVTKSELGEYMTGAREVAA</sequence>
<protein>
    <submittedName>
        <fullName evidence="5">Unannotated protein</fullName>
    </submittedName>
</protein>
<dbReference type="AlphaFoldDB" id="A0A6J6NCS0"/>
<dbReference type="EMBL" id="CAEZXM010000053">
    <property type="protein sequence ID" value="CAB4684390.1"/>
    <property type="molecule type" value="Genomic_DNA"/>
</dbReference>
<keyword evidence="2" id="KW-0677">Repeat</keyword>
<keyword evidence="4" id="KW-0067">ATP-binding</keyword>
<evidence type="ECO:0000313" key="5">
    <source>
        <dbReference type="EMBL" id="CAB4684390.1"/>
    </source>
</evidence>
<evidence type="ECO:0000256" key="4">
    <source>
        <dbReference type="ARBA" id="ARBA00022840"/>
    </source>
</evidence>
<evidence type="ECO:0000256" key="2">
    <source>
        <dbReference type="ARBA" id="ARBA00022737"/>
    </source>
</evidence>
<proteinExistence type="predicted"/>
<dbReference type="PANTHER" id="PTHR43790:SF9">
    <property type="entry name" value="GALACTOFURANOSE TRANSPORTER ATP-BINDING PROTEIN YTFR"/>
    <property type="match status" value="1"/>
</dbReference>
<dbReference type="InterPro" id="IPR027417">
    <property type="entry name" value="P-loop_NTPase"/>
</dbReference>
<gene>
    <name evidence="5" type="ORF">UFOPK2366_00406</name>
</gene>
<name>A0A6J6NCS0_9ZZZZ</name>
<evidence type="ECO:0000256" key="1">
    <source>
        <dbReference type="ARBA" id="ARBA00022448"/>
    </source>
</evidence>
<keyword evidence="1" id="KW-0813">Transport</keyword>
<dbReference type="SUPFAM" id="SSF52540">
    <property type="entry name" value="P-loop containing nucleoside triphosphate hydrolases"/>
    <property type="match status" value="1"/>
</dbReference>
<organism evidence="5">
    <name type="scientific">freshwater metagenome</name>
    <dbReference type="NCBI Taxonomy" id="449393"/>
    <lineage>
        <taxon>unclassified sequences</taxon>
        <taxon>metagenomes</taxon>
        <taxon>ecological metagenomes</taxon>
    </lineage>
</organism>
<dbReference type="PANTHER" id="PTHR43790">
    <property type="entry name" value="CARBOHYDRATE TRANSPORT ATP-BINDING PROTEIN MG119-RELATED"/>
    <property type="match status" value="1"/>
</dbReference>
<reference evidence="5" key="1">
    <citation type="submission" date="2020-05" db="EMBL/GenBank/DDBJ databases">
        <authorList>
            <person name="Chiriac C."/>
            <person name="Salcher M."/>
            <person name="Ghai R."/>
            <person name="Kavagutti S V."/>
        </authorList>
    </citation>
    <scope>NUCLEOTIDE SEQUENCE</scope>
</reference>
<dbReference type="InterPro" id="IPR050107">
    <property type="entry name" value="ABC_carbohydrate_import_ATPase"/>
</dbReference>
<keyword evidence="3" id="KW-0547">Nucleotide-binding</keyword>
<accession>A0A6J6NCS0</accession>
<dbReference type="Gene3D" id="3.40.50.300">
    <property type="entry name" value="P-loop containing nucleotide triphosphate hydrolases"/>
    <property type="match status" value="1"/>
</dbReference>